<keyword evidence="1" id="KW-0234">DNA repair</keyword>
<dbReference type="Gene3D" id="3.40.50.300">
    <property type="entry name" value="P-loop containing nucleotide triphosphate hydrolases"/>
    <property type="match status" value="1"/>
</dbReference>
<dbReference type="GO" id="GO:0016887">
    <property type="term" value="F:ATP hydrolysis activity"/>
    <property type="evidence" value="ECO:0007669"/>
    <property type="project" value="RHEA"/>
</dbReference>
<protein>
    <recommendedName>
        <fullName evidence="1">ATP-dependent DNA helicase</fullName>
        <ecNumber evidence="1">5.6.2.3</ecNumber>
    </recommendedName>
</protein>
<keyword evidence="1" id="KW-0067">ATP-binding</keyword>
<keyword evidence="5" id="KW-1185">Reference proteome</keyword>
<dbReference type="GO" id="GO:0000723">
    <property type="term" value="P:telomere maintenance"/>
    <property type="evidence" value="ECO:0007669"/>
    <property type="project" value="InterPro"/>
</dbReference>
<keyword evidence="1" id="KW-0378">Hydrolase</keyword>
<dbReference type="GO" id="GO:0005524">
    <property type="term" value="F:ATP binding"/>
    <property type="evidence" value="ECO:0007669"/>
    <property type="project" value="UniProtKB-KW"/>
</dbReference>
<feature type="domain" description="DNA helicase Pif1-like DEAD-box helicase" evidence="3">
    <location>
        <begin position="278"/>
        <end position="418"/>
    </location>
</feature>
<evidence type="ECO:0000259" key="3">
    <source>
        <dbReference type="Pfam" id="PF05970"/>
    </source>
</evidence>
<dbReference type="PANTHER" id="PTHR47642:SF6">
    <property type="entry name" value="ATP-DEPENDENT DNA HELICASE"/>
    <property type="match status" value="1"/>
</dbReference>
<dbReference type="AlphaFoldDB" id="B6H6D6"/>
<comment type="cofactor">
    <cofactor evidence="1">
        <name>Mg(2+)</name>
        <dbReference type="ChEBI" id="CHEBI:18420"/>
    </cofactor>
</comment>
<dbReference type="EMBL" id="AM920430">
    <property type="protein sequence ID" value="CAP83088.1"/>
    <property type="molecule type" value="Genomic_DNA"/>
</dbReference>
<proteinExistence type="inferred from homology"/>
<dbReference type="VEuPathDB" id="FungiDB:PCH_Pc15g02020"/>
<dbReference type="OrthoDB" id="4369146at2759"/>
<dbReference type="GO" id="GO:0043139">
    <property type="term" value="F:5'-3' DNA helicase activity"/>
    <property type="evidence" value="ECO:0007669"/>
    <property type="project" value="UniProtKB-EC"/>
</dbReference>
<dbReference type="STRING" id="500485.B6H6D6"/>
<dbReference type="HOGENOM" id="CLU_611248_0_0_1"/>
<dbReference type="InterPro" id="IPR027417">
    <property type="entry name" value="P-loop_NTPase"/>
</dbReference>
<dbReference type="GO" id="GO:0006310">
    <property type="term" value="P:DNA recombination"/>
    <property type="evidence" value="ECO:0007669"/>
    <property type="project" value="UniProtKB-KW"/>
</dbReference>
<dbReference type="SUPFAM" id="SSF52540">
    <property type="entry name" value="P-loop containing nucleoside triphosphate hydrolases"/>
    <property type="match status" value="1"/>
</dbReference>
<dbReference type="PANTHER" id="PTHR47642">
    <property type="entry name" value="ATP-DEPENDENT DNA HELICASE"/>
    <property type="match status" value="1"/>
</dbReference>
<gene>
    <name evidence="4" type="ORF">Pc15g02020</name>
    <name evidence="4" type="ORF">PCH_Pc15g02020</name>
</gene>
<dbReference type="eggNOG" id="KOG0987">
    <property type="taxonomic scope" value="Eukaryota"/>
</dbReference>
<reference evidence="4 5" key="1">
    <citation type="journal article" date="2008" name="Nat. Biotechnol.">
        <title>Genome sequencing and analysis of the filamentous fungus Penicillium chrysogenum.</title>
        <authorList>
            <person name="van den Berg M.A."/>
            <person name="Albang R."/>
            <person name="Albermann K."/>
            <person name="Badger J.H."/>
            <person name="Daran J.-M."/>
            <person name="Driessen A.J.M."/>
            <person name="Garcia-Estrada C."/>
            <person name="Fedorova N.D."/>
            <person name="Harris D.M."/>
            <person name="Heijne W.H.M."/>
            <person name="Joardar V.S."/>
            <person name="Kiel J.A.K.W."/>
            <person name="Kovalchuk A."/>
            <person name="Martin J.F."/>
            <person name="Nierman W.C."/>
            <person name="Nijland J.G."/>
            <person name="Pronk J.T."/>
            <person name="Roubos J.A."/>
            <person name="van der Klei I.J."/>
            <person name="van Peij N.N.M.E."/>
            <person name="Veenhuis M."/>
            <person name="von Doehren H."/>
            <person name="Wagner C."/>
            <person name="Wortman J.R."/>
            <person name="Bovenberg R.A.L."/>
        </authorList>
    </citation>
    <scope>NUCLEOTIDE SEQUENCE [LARGE SCALE GENOMIC DNA]</scope>
    <source>
        <strain evidence="5">ATCC 28089 / DSM 1075 / NRRL 1951 / Wisconsin 54-1255</strain>
    </source>
</reference>
<comment type="catalytic activity">
    <reaction evidence="1">
        <text>ATP + H2O = ADP + phosphate + H(+)</text>
        <dbReference type="Rhea" id="RHEA:13065"/>
        <dbReference type="ChEBI" id="CHEBI:15377"/>
        <dbReference type="ChEBI" id="CHEBI:15378"/>
        <dbReference type="ChEBI" id="CHEBI:30616"/>
        <dbReference type="ChEBI" id="CHEBI:43474"/>
        <dbReference type="ChEBI" id="CHEBI:456216"/>
        <dbReference type="EC" id="5.6.2.3"/>
    </reaction>
</comment>
<dbReference type="InterPro" id="IPR051055">
    <property type="entry name" value="PIF1_helicase"/>
</dbReference>
<dbReference type="Pfam" id="PF05970">
    <property type="entry name" value="PIF1"/>
    <property type="match status" value="1"/>
</dbReference>
<dbReference type="GO" id="GO:0006281">
    <property type="term" value="P:DNA repair"/>
    <property type="evidence" value="ECO:0007669"/>
    <property type="project" value="UniProtKB-KW"/>
</dbReference>
<keyword evidence="1" id="KW-0347">Helicase</keyword>
<name>B6H6D6_PENRW</name>
<accession>B6H6D6</accession>
<evidence type="ECO:0000313" key="4">
    <source>
        <dbReference type="EMBL" id="CAP83088.1"/>
    </source>
</evidence>
<evidence type="ECO:0000313" key="5">
    <source>
        <dbReference type="Proteomes" id="UP000000724"/>
    </source>
</evidence>
<keyword evidence="1" id="KW-0547">Nucleotide-binding</keyword>
<dbReference type="InterPro" id="IPR010285">
    <property type="entry name" value="DNA_helicase_pif1-like_DEAD"/>
</dbReference>
<evidence type="ECO:0000256" key="2">
    <source>
        <dbReference type="SAM" id="Coils"/>
    </source>
</evidence>
<dbReference type="EC" id="5.6.2.3" evidence="1"/>
<evidence type="ECO:0000256" key="1">
    <source>
        <dbReference type="RuleBase" id="RU363044"/>
    </source>
</evidence>
<dbReference type="BioCyc" id="PCHR:PC15G02020-MONOMER"/>
<feature type="coiled-coil region" evidence="2">
    <location>
        <begin position="74"/>
        <end position="101"/>
    </location>
</feature>
<dbReference type="Proteomes" id="UP000000724">
    <property type="component" value="Contig Pc00c15"/>
</dbReference>
<keyword evidence="2" id="KW-0175">Coiled coil</keyword>
<organism evidence="4 5">
    <name type="scientific">Penicillium rubens (strain ATCC 28089 / DSM 1075 / NRRL 1951 / Wisconsin 54-1255)</name>
    <name type="common">Penicillium chrysogenum</name>
    <dbReference type="NCBI Taxonomy" id="500485"/>
    <lineage>
        <taxon>Eukaryota</taxon>
        <taxon>Fungi</taxon>
        <taxon>Dikarya</taxon>
        <taxon>Ascomycota</taxon>
        <taxon>Pezizomycotina</taxon>
        <taxon>Eurotiomycetes</taxon>
        <taxon>Eurotiomycetidae</taxon>
        <taxon>Eurotiales</taxon>
        <taxon>Aspergillaceae</taxon>
        <taxon>Penicillium</taxon>
        <taxon>Penicillium chrysogenum species complex</taxon>
    </lineage>
</organism>
<keyword evidence="1" id="KW-0233">DNA recombination</keyword>
<sequence length="448" mass="50895">MPPNPNPMHFYFGSLFIGGREIQELSWRLRPEFVEKDPKHESYVDYSQYMRRYPPPEQFVADTRSIPSPSDEQLKELEKMNERARRRVRDIEIIHREIERLVDEKAAMTALLALGIQWICMGIPSTWMERPLNPVLSTSYSSPSDRVTRGDSRQTLFPTLLPNQANRHQVADLRSIPVITNDRLEELADLQSRAIQREVARVRIEETIACAIADLDAAIYGASRKKRRETKSMSVGCGAGLAKCEINACLPPRKPLVPFNYVEHFYESLLARPDPLLLNIDGKAGTGKSHLIMLLSATLTRIAREAGVRTPILCAALTGVAAFNVMGRTLHSLFRLPLKLTGEHVSPRTDTLKAIQEVFHDIRYLIINEKSMVGLDMLLWIEQRCREIFPRSRDRYFGGLNVLLVGDFFQLPPVRQKPLFSDLATPKPRDLHAKAFYTALTGLSSLIL</sequence>
<keyword evidence="1" id="KW-0227">DNA damage</keyword>
<comment type="similarity">
    <text evidence="1">Belongs to the helicase family.</text>
</comment>